<name>A0A7W8XUW0_9HYPH</name>
<dbReference type="PROSITE" id="PS50110">
    <property type="entry name" value="RESPONSE_REGULATORY"/>
    <property type="match status" value="1"/>
</dbReference>
<organism evidence="3 4">
    <name type="scientific">Rhizobium paranaense</name>
    <dbReference type="NCBI Taxonomy" id="1650438"/>
    <lineage>
        <taxon>Bacteria</taxon>
        <taxon>Pseudomonadati</taxon>
        <taxon>Pseudomonadota</taxon>
        <taxon>Alphaproteobacteria</taxon>
        <taxon>Hyphomicrobiales</taxon>
        <taxon>Rhizobiaceae</taxon>
        <taxon>Rhizobium/Agrobacterium group</taxon>
        <taxon>Rhizobium</taxon>
    </lineage>
</organism>
<dbReference type="Gene3D" id="3.40.50.2300">
    <property type="match status" value="1"/>
</dbReference>
<dbReference type="AlphaFoldDB" id="A0A7W8XUW0"/>
<keyword evidence="4" id="KW-1185">Reference proteome</keyword>
<sequence length="133" mass="14833">MNDATMTYRQMFSGKRLLIVEDGYFLSEEARQKLQELGATLLGPVSTAEDALELIKGKNVDAVILDLHLDAGFVFPIVETLQRLKLPYLFAIGHEPPIVPAGFTGFILCDKAAEIEHIGKALFGRRKRDLYLV</sequence>
<keyword evidence="1" id="KW-0597">Phosphoprotein</keyword>
<feature type="modified residue" description="4-aspartylphosphate" evidence="1">
    <location>
        <position position="66"/>
    </location>
</feature>
<evidence type="ECO:0000256" key="1">
    <source>
        <dbReference type="PROSITE-ProRule" id="PRU00169"/>
    </source>
</evidence>
<gene>
    <name evidence="3" type="ORF">GGD50_004648</name>
</gene>
<dbReference type="Proteomes" id="UP000549882">
    <property type="component" value="Unassembled WGS sequence"/>
</dbReference>
<dbReference type="GO" id="GO:0000160">
    <property type="term" value="P:phosphorelay signal transduction system"/>
    <property type="evidence" value="ECO:0007669"/>
    <property type="project" value="InterPro"/>
</dbReference>
<accession>A0A7W8XUW0</accession>
<dbReference type="RefSeq" id="WP_246451438.1">
    <property type="nucleotide sequence ID" value="NZ_JACHBI010000010.1"/>
</dbReference>
<evidence type="ECO:0000259" key="2">
    <source>
        <dbReference type="PROSITE" id="PS50110"/>
    </source>
</evidence>
<reference evidence="3 4" key="1">
    <citation type="submission" date="2020-08" db="EMBL/GenBank/DDBJ databases">
        <title>Genomic Encyclopedia of Type Strains, Phase IV (KMG-V): Genome sequencing to study the core and pangenomes of soil and plant-associated prokaryotes.</title>
        <authorList>
            <person name="Whitman W."/>
        </authorList>
    </citation>
    <scope>NUCLEOTIDE SEQUENCE [LARGE SCALE GENOMIC DNA]</scope>
    <source>
        <strain evidence="3 4">SEMIA 4064</strain>
    </source>
</reference>
<dbReference type="EMBL" id="JACHBI010000010">
    <property type="protein sequence ID" value="MBB5576013.1"/>
    <property type="molecule type" value="Genomic_DNA"/>
</dbReference>
<protein>
    <submittedName>
        <fullName evidence="3">CheY-like chemotaxis protein</fullName>
    </submittedName>
</protein>
<feature type="domain" description="Response regulatory" evidence="2">
    <location>
        <begin position="16"/>
        <end position="133"/>
    </location>
</feature>
<evidence type="ECO:0000313" key="4">
    <source>
        <dbReference type="Proteomes" id="UP000549882"/>
    </source>
</evidence>
<evidence type="ECO:0000313" key="3">
    <source>
        <dbReference type="EMBL" id="MBB5576013.1"/>
    </source>
</evidence>
<dbReference type="InterPro" id="IPR001789">
    <property type="entry name" value="Sig_transdc_resp-reg_receiver"/>
</dbReference>
<comment type="caution">
    <text evidence="3">The sequence shown here is derived from an EMBL/GenBank/DDBJ whole genome shotgun (WGS) entry which is preliminary data.</text>
</comment>
<dbReference type="SUPFAM" id="SSF52172">
    <property type="entry name" value="CheY-like"/>
    <property type="match status" value="1"/>
</dbReference>
<dbReference type="InterPro" id="IPR011006">
    <property type="entry name" value="CheY-like_superfamily"/>
</dbReference>
<proteinExistence type="predicted"/>